<dbReference type="OMA" id="GPQFENG"/>
<dbReference type="EMBL" id="AFWA02000005">
    <property type="protein sequence ID" value="EMR11794.1"/>
    <property type="molecule type" value="Genomic_DNA"/>
</dbReference>
<comment type="similarity">
    <text evidence="3">Belongs to the RNase PH family.</text>
</comment>
<dbReference type="AlphaFoldDB" id="M7PMW9"/>
<dbReference type="GO" id="GO:0000176">
    <property type="term" value="C:nuclear exosome (RNase complex)"/>
    <property type="evidence" value="ECO:0007669"/>
    <property type="project" value="EnsemblFungi"/>
</dbReference>
<sequence length="286" mass="32938">MKKDIDMSLNERQFILEALNNNLRLDGRDFDIWRDLSLIFGNNYGQVEISLGKTRIFVCISAEITEPYPDKPYEGIFTIDIELTPIIYSPFESGRSSEETQIISIIDKAIKKSRMLDKESLCIIYGHYCWSIRADVHYLNHDGNLVDATCIAVVAALLHFRKPVVTVKGEEIIIHPIEERVPVPLILTHIPICVTFSFFNKGKILLMDTTLQEERLREEYMIITLNKNKEICQISKPGGITIETSHIFKCLDLALKKTLEITDYLNKKLEENEKLNGYDNEIKNNI</sequence>
<dbReference type="FunFam" id="3.30.230.70:FF:000005">
    <property type="entry name" value="Exosome complex component RRP45"/>
    <property type="match status" value="1"/>
</dbReference>
<keyword evidence="9" id="KW-0539">Nucleus</keyword>
<dbReference type="SUPFAM" id="SSF55666">
    <property type="entry name" value="Ribonuclease PH domain 2-like"/>
    <property type="match status" value="1"/>
</dbReference>
<dbReference type="InterPro" id="IPR050590">
    <property type="entry name" value="Exosome_comp_Rrp42_subfam"/>
</dbReference>
<dbReference type="InterPro" id="IPR020568">
    <property type="entry name" value="Ribosomal_Su5_D2-typ_SF"/>
</dbReference>
<keyword evidence="14" id="KW-1185">Reference proteome</keyword>
<dbReference type="GO" id="GO:0005730">
    <property type="term" value="C:nucleolus"/>
    <property type="evidence" value="ECO:0007669"/>
    <property type="project" value="UniProtKB-SubCell"/>
</dbReference>
<evidence type="ECO:0000259" key="11">
    <source>
        <dbReference type="Pfam" id="PF01138"/>
    </source>
</evidence>
<proteinExistence type="inferred from homology"/>
<dbReference type="VEuPathDB" id="FungiDB:PNEG_00220"/>
<dbReference type="Pfam" id="PF03725">
    <property type="entry name" value="RNase_PH_C"/>
    <property type="match status" value="1"/>
</dbReference>
<dbReference type="InterPro" id="IPR036345">
    <property type="entry name" value="ExoRNase_PH_dom2_sf"/>
</dbReference>
<dbReference type="Gene3D" id="3.30.230.70">
    <property type="entry name" value="GHMP Kinase, N-terminal domain"/>
    <property type="match status" value="1"/>
</dbReference>
<keyword evidence="7" id="KW-0271">Exosome</keyword>
<evidence type="ECO:0000256" key="8">
    <source>
        <dbReference type="ARBA" id="ARBA00022884"/>
    </source>
</evidence>
<evidence type="ECO:0000256" key="6">
    <source>
        <dbReference type="ARBA" id="ARBA00022552"/>
    </source>
</evidence>
<dbReference type="eggNOG" id="KOG1614">
    <property type="taxonomic scope" value="Eukaryota"/>
</dbReference>
<dbReference type="SUPFAM" id="SSF54211">
    <property type="entry name" value="Ribosomal protein S5 domain 2-like"/>
    <property type="match status" value="1"/>
</dbReference>
<dbReference type="GO" id="GO:0034475">
    <property type="term" value="P:U4 snRNA 3'-end processing"/>
    <property type="evidence" value="ECO:0007669"/>
    <property type="project" value="EnsemblFungi"/>
</dbReference>
<evidence type="ECO:0000256" key="5">
    <source>
        <dbReference type="ARBA" id="ARBA00022490"/>
    </source>
</evidence>
<protein>
    <recommendedName>
        <fullName evidence="4">Exosome complex component RRP45</fullName>
    </recommendedName>
    <alternativeName>
        <fullName evidence="10">Ribosomal RNA-processing protein 45</fullName>
    </alternativeName>
</protein>
<dbReference type="GO" id="GO:0000467">
    <property type="term" value="P:exonucleolytic trimming to generate mature 3'-end of 5.8S rRNA from tricistronic rRNA transcript (SSU-rRNA, 5.8S rRNA, LSU-rRNA)"/>
    <property type="evidence" value="ECO:0007669"/>
    <property type="project" value="EnsemblFungi"/>
</dbReference>
<dbReference type="GO" id="GO:0034476">
    <property type="term" value="P:U5 snRNA 3'-end processing"/>
    <property type="evidence" value="ECO:0007669"/>
    <property type="project" value="EnsemblFungi"/>
</dbReference>
<dbReference type="CDD" id="cd11368">
    <property type="entry name" value="RNase_PH_RRP45"/>
    <property type="match status" value="1"/>
</dbReference>
<evidence type="ECO:0000256" key="2">
    <source>
        <dbReference type="ARBA" id="ARBA00004604"/>
    </source>
</evidence>
<evidence type="ECO:0000256" key="3">
    <source>
        <dbReference type="ARBA" id="ARBA00006678"/>
    </source>
</evidence>
<dbReference type="InterPro" id="IPR027408">
    <property type="entry name" value="PNPase/RNase_PH_dom_sf"/>
</dbReference>
<dbReference type="GO" id="GO:0035925">
    <property type="term" value="F:mRNA 3'-UTR AU-rich region binding"/>
    <property type="evidence" value="ECO:0007669"/>
    <property type="project" value="TreeGrafter"/>
</dbReference>
<accession>M7PMW9</accession>
<dbReference type="GeneID" id="19893918"/>
<evidence type="ECO:0000256" key="1">
    <source>
        <dbReference type="ARBA" id="ARBA00004496"/>
    </source>
</evidence>
<dbReference type="Pfam" id="PF01138">
    <property type="entry name" value="RNase_PH"/>
    <property type="match status" value="1"/>
</dbReference>
<feature type="domain" description="Exoribonuclease phosphorolytic" evidence="12">
    <location>
        <begin position="189"/>
        <end position="256"/>
    </location>
</feature>
<comment type="caution">
    <text evidence="13">The sequence shown here is derived from an EMBL/GenBank/DDBJ whole genome shotgun (WGS) entry which is preliminary data.</text>
</comment>
<dbReference type="GO" id="GO:0071035">
    <property type="term" value="P:nuclear polyadenylation-dependent rRNA catabolic process"/>
    <property type="evidence" value="ECO:0007669"/>
    <property type="project" value="EnsemblFungi"/>
</dbReference>
<dbReference type="GO" id="GO:0034473">
    <property type="term" value="P:U1 snRNA 3'-end processing"/>
    <property type="evidence" value="ECO:0007669"/>
    <property type="project" value="EnsemblFungi"/>
</dbReference>
<name>M7PMW9_PNEMU</name>
<evidence type="ECO:0000313" key="14">
    <source>
        <dbReference type="Proteomes" id="UP000011958"/>
    </source>
</evidence>
<dbReference type="RefSeq" id="XP_007872089.1">
    <property type="nucleotide sequence ID" value="XM_007873898.1"/>
</dbReference>
<keyword evidence="8" id="KW-0694">RNA-binding</keyword>
<dbReference type="PANTHER" id="PTHR11097">
    <property type="entry name" value="EXOSOME COMPLEX EXONUCLEASE RIBOSOMAL RNA PROCESSING PROTEIN"/>
    <property type="match status" value="1"/>
</dbReference>
<evidence type="ECO:0000256" key="10">
    <source>
        <dbReference type="ARBA" id="ARBA00077933"/>
    </source>
</evidence>
<dbReference type="PANTHER" id="PTHR11097:SF14">
    <property type="entry name" value="EXOSOME COMPLEX COMPONENT RRP45"/>
    <property type="match status" value="1"/>
</dbReference>
<keyword evidence="5" id="KW-0963">Cytoplasm</keyword>
<dbReference type="InterPro" id="IPR015847">
    <property type="entry name" value="ExoRNase_PH_dom2"/>
</dbReference>
<dbReference type="InterPro" id="IPR001247">
    <property type="entry name" value="ExoRNase_PH_dom1"/>
</dbReference>
<evidence type="ECO:0000256" key="9">
    <source>
        <dbReference type="ARBA" id="ARBA00023242"/>
    </source>
</evidence>
<dbReference type="Proteomes" id="UP000011958">
    <property type="component" value="Unassembled WGS sequence"/>
</dbReference>
<dbReference type="GO" id="GO:0071038">
    <property type="term" value="P:TRAMP-dependent tRNA surveillance pathway"/>
    <property type="evidence" value="ECO:0007669"/>
    <property type="project" value="EnsemblFungi"/>
</dbReference>
<keyword evidence="6" id="KW-0698">rRNA processing</keyword>
<comment type="subcellular location">
    <subcellularLocation>
        <location evidence="1">Cytoplasm</location>
    </subcellularLocation>
    <subcellularLocation>
        <location evidence="2">Nucleus</location>
        <location evidence="2">Nucleolus</location>
    </subcellularLocation>
</comment>
<gene>
    <name evidence="13" type="ORF">PNEG_00220</name>
</gene>
<organism evidence="13 14">
    <name type="scientific">Pneumocystis murina (strain B123)</name>
    <name type="common">Mouse pneumocystis pneumonia agent</name>
    <name type="synonym">Pneumocystis carinii f. sp. muris</name>
    <dbReference type="NCBI Taxonomy" id="1069680"/>
    <lineage>
        <taxon>Eukaryota</taxon>
        <taxon>Fungi</taxon>
        <taxon>Dikarya</taxon>
        <taxon>Ascomycota</taxon>
        <taxon>Taphrinomycotina</taxon>
        <taxon>Pneumocystomycetes</taxon>
        <taxon>Pneumocystaceae</taxon>
        <taxon>Pneumocystis</taxon>
    </lineage>
</organism>
<dbReference type="GO" id="GO:0071028">
    <property type="term" value="P:nuclear mRNA surveillance"/>
    <property type="evidence" value="ECO:0007669"/>
    <property type="project" value="TreeGrafter"/>
</dbReference>
<dbReference type="STRING" id="1069680.M7PMW9"/>
<dbReference type="HOGENOM" id="CLU_038194_0_0_1"/>
<evidence type="ECO:0000256" key="4">
    <source>
        <dbReference type="ARBA" id="ARBA00019572"/>
    </source>
</evidence>
<dbReference type="GO" id="GO:0016075">
    <property type="term" value="P:rRNA catabolic process"/>
    <property type="evidence" value="ECO:0007669"/>
    <property type="project" value="TreeGrafter"/>
</dbReference>
<dbReference type="GO" id="GO:0000177">
    <property type="term" value="C:cytoplasmic exosome (RNase complex)"/>
    <property type="evidence" value="ECO:0007669"/>
    <property type="project" value="EnsemblFungi"/>
</dbReference>
<evidence type="ECO:0000256" key="7">
    <source>
        <dbReference type="ARBA" id="ARBA00022835"/>
    </source>
</evidence>
<evidence type="ECO:0000259" key="12">
    <source>
        <dbReference type="Pfam" id="PF03725"/>
    </source>
</evidence>
<evidence type="ECO:0000313" key="13">
    <source>
        <dbReference type="EMBL" id="EMR11794.1"/>
    </source>
</evidence>
<dbReference type="InterPro" id="IPR033100">
    <property type="entry name" value="Rrp45"/>
</dbReference>
<reference evidence="14" key="1">
    <citation type="journal article" date="2016" name="Nat. Commun.">
        <title>Genome analysis of three Pneumocystis species reveals adaptation mechanisms to life exclusively in mammalian hosts.</title>
        <authorList>
            <person name="Ma L."/>
            <person name="Chen Z."/>
            <person name="Huang D.W."/>
            <person name="Kutty G."/>
            <person name="Ishihara M."/>
            <person name="Wang H."/>
            <person name="Abouelleil A."/>
            <person name="Bishop L."/>
            <person name="Davey E."/>
            <person name="Deng R."/>
            <person name="Deng X."/>
            <person name="Fan L."/>
            <person name="Fantoni G."/>
            <person name="Fitzgerald M."/>
            <person name="Gogineni E."/>
            <person name="Goldberg J.M."/>
            <person name="Handley G."/>
            <person name="Hu X."/>
            <person name="Huber C."/>
            <person name="Jiao X."/>
            <person name="Jones K."/>
            <person name="Levin J.Z."/>
            <person name="Liu Y."/>
            <person name="Macdonald P."/>
            <person name="Melnikov A."/>
            <person name="Raley C."/>
            <person name="Sassi M."/>
            <person name="Sherman B.T."/>
            <person name="Song X."/>
            <person name="Sykes S."/>
            <person name="Tran B."/>
            <person name="Walsh L."/>
            <person name="Xia Y."/>
            <person name="Yang J."/>
            <person name="Young S."/>
            <person name="Zeng Q."/>
            <person name="Zheng X."/>
            <person name="Stephens R."/>
            <person name="Nusbaum C."/>
            <person name="Birren B.W."/>
            <person name="Azadi P."/>
            <person name="Lempicki R.A."/>
            <person name="Cuomo C.A."/>
            <person name="Kovacs J.A."/>
        </authorList>
    </citation>
    <scope>NUCLEOTIDE SEQUENCE [LARGE SCALE GENOMIC DNA]</scope>
    <source>
        <strain evidence="14">B123</strain>
    </source>
</reference>
<feature type="domain" description="Exoribonuclease phosphorolytic" evidence="11">
    <location>
        <begin position="34"/>
        <end position="163"/>
    </location>
</feature>
<dbReference type="OrthoDB" id="10264038at2759"/>